<gene>
    <name evidence="1" type="ORF">GCM10009836_29320</name>
</gene>
<proteinExistence type="predicted"/>
<name>A0ABN2N5C8_9PSEU</name>
<dbReference type="SUPFAM" id="SSF56524">
    <property type="entry name" value="Oxidoreductase molybdopterin-binding domain"/>
    <property type="match status" value="1"/>
</dbReference>
<reference evidence="1 2" key="1">
    <citation type="journal article" date="2019" name="Int. J. Syst. Evol. Microbiol.">
        <title>The Global Catalogue of Microorganisms (GCM) 10K type strain sequencing project: providing services to taxonomists for standard genome sequencing and annotation.</title>
        <authorList>
            <consortium name="The Broad Institute Genomics Platform"/>
            <consortium name="The Broad Institute Genome Sequencing Center for Infectious Disease"/>
            <person name="Wu L."/>
            <person name="Ma J."/>
        </authorList>
    </citation>
    <scope>NUCLEOTIDE SEQUENCE [LARGE SCALE GENOMIC DNA]</scope>
    <source>
        <strain evidence="1 2">JCM 16009</strain>
    </source>
</reference>
<comment type="caution">
    <text evidence="1">The sequence shown here is derived from an EMBL/GenBank/DDBJ whole genome shotgun (WGS) entry which is preliminary data.</text>
</comment>
<dbReference type="EMBL" id="BAAAQK010000006">
    <property type="protein sequence ID" value="GAA1847827.1"/>
    <property type="molecule type" value="Genomic_DNA"/>
</dbReference>
<dbReference type="Gene3D" id="3.90.420.10">
    <property type="entry name" value="Oxidoreductase, molybdopterin-binding domain"/>
    <property type="match status" value="1"/>
</dbReference>
<dbReference type="Proteomes" id="UP001500449">
    <property type="component" value="Unassembled WGS sequence"/>
</dbReference>
<accession>A0ABN2N5C8</accession>
<dbReference type="InterPro" id="IPR036374">
    <property type="entry name" value="OxRdtase_Mopterin-bd_sf"/>
</dbReference>
<sequence length="141" mass="14387">MPAGAIAVTGAVRTPRTVTADQIAALPQRTVSVQFASGKGTEQHAEAGVLLTDLLPVDSLATTSAKNDQLSFAVVAVGSDGYRALVSYGEAAPDFGNRGLLVSTSEDGAPLARPRLVVPGDGKGGRYVSDLVRLEVIRAAG</sequence>
<protein>
    <submittedName>
        <fullName evidence="1">Molybdopterin-binding oxidoreductase</fullName>
    </submittedName>
</protein>
<evidence type="ECO:0000313" key="1">
    <source>
        <dbReference type="EMBL" id="GAA1847827.1"/>
    </source>
</evidence>
<evidence type="ECO:0000313" key="2">
    <source>
        <dbReference type="Proteomes" id="UP001500449"/>
    </source>
</evidence>
<keyword evidence="2" id="KW-1185">Reference proteome</keyword>
<organism evidence="1 2">
    <name type="scientific">Pseudonocardia ailaonensis</name>
    <dbReference type="NCBI Taxonomy" id="367279"/>
    <lineage>
        <taxon>Bacteria</taxon>
        <taxon>Bacillati</taxon>
        <taxon>Actinomycetota</taxon>
        <taxon>Actinomycetes</taxon>
        <taxon>Pseudonocardiales</taxon>
        <taxon>Pseudonocardiaceae</taxon>
        <taxon>Pseudonocardia</taxon>
    </lineage>
</organism>